<dbReference type="GO" id="GO:0003677">
    <property type="term" value="F:DNA binding"/>
    <property type="evidence" value="ECO:0007669"/>
    <property type="project" value="UniProtKB-KW"/>
</dbReference>
<dbReference type="SUPFAM" id="SSF47413">
    <property type="entry name" value="lambda repressor-like DNA-binding domains"/>
    <property type="match status" value="1"/>
</dbReference>
<dbReference type="RefSeq" id="WP_262431978.1">
    <property type="nucleotide sequence ID" value="NZ_JACRTE010000006.1"/>
</dbReference>
<reference evidence="3" key="1">
    <citation type="submission" date="2020-08" db="EMBL/GenBank/DDBJ databases">
        <title>Genome public.</title>
        <authorList>
            <person name="Liu C."/>
            <person name="Sun Q."/>
        </authorList>
    </citation>
    <scope>NUCLEOTIDE SEQUENCE</scope>
    <source>
        <strain evidence="3">NSJ-50</strain>
    </source>
</reference>
<dbReference type="Proteomes" id="UP000647416">
    <property type="component" value="Unassembled WGS sequence"/>
</dbReference>
<accession>A0A926F9N5</accession>
<dbReference type="AlphaFoldDB" id="A0A926F9N5"/>
<keyword evidence="4" id="KW-1185">Reference proteome</keyword>
<dbReference type="PANTHER" id="PTHR46558:SF13">
    <property type="entry name" value="HTH-TYPE TRANSCRIPTIONAL REGULATOR IMMR"/>
    <property type="match status" value="1"/>
</dbReference>
<evidence type="ECO:0000313" key="3">
    <source>
        <dbReference type="EMBL" id="MBC8596510.1"/>
    </source>
</evidence>
<name>A0A926F9N5_9FIRM</name>
<dbReference type="PANTHER" id="PTHR46558">
    <property type="entry name" value="TRACRIPTIONAL REGULATORY PROTEIN-RELATED-RELATED"/>
    <property type="match status" value="1"/>
</dbReference>
<protein>
    <submittedName>
        <fullName evidence="3">Helix-turn-helix transcriptional regulator</fullName>
    </submittedName>
</protein>
<feature type="domain" description="HTH cro/C1-type" evidence="2">
    <location>
        <begin position="6"/>
        <end position="60"/>
    </location>
</feature>
<dbReference type="InterPro" id="IPR001387">
    <property type="entry name" value="Cro/C1-type_HTH"/>
</dbReference>
<comment type="caution">
    <text evidence="3">The sequence shown here is derived from an EMBL/GenBank/DDBJ whole genome shotgun (WGS) entry which is preliminary data.</text>
</comment>
<gene>
    <name evidence="3" type="ORF">H8706_06465</name>
</gene>
<dbReference type="PROSITE" id="PS50943">
    <property type="entry name" value="HTH_CROC1"/>
    <property type="match status" value="1"/>
</dbReference>
<keyword evidence="1" id="KW-0238">DNA-binding</keyword>
<dbReference type="EMBL" id="JACRTE010000006">
    <property type="protein sequence ID" value="MBC8596510.1"/>
    <property type="molecule type" value="Genomic_DNA"/>
</dbReference>
<sequence length="69" mass="7936">MKIAGLREIRIKKGYTQIKVAMDLNITREALSYYKNGKRNPDISLLLAFSNYYGKSVDYLITGKEFGEK</sequence>
<proteinExistence type="predicted"/>
<dbReference type="Gene3D" id="1.10.260.40">
    <property type="entry name" value="lambda repressor-like DNA-binding domains"/>
    <property type="match status" value="1"/>
</dbReference>
<dbReference type="Pfam" id="PF01381">
    <property type="entry name" value="HTH_3"/>
    <property type="match status" value="1"/>
</dbReference>
<dbReference type="SMART" id="SM00530">
    <property type="entry name" value="HTH_XRE"/>
    <property type="match status" value="1"/>
</dbReference>
<organism evidence="3 4">
    <name type="scientific">Qingrenia yutianensis</name>
    <dbReference type="NCBI Taxonomy" id="2763676"/>
    <lineage>
        <taxon>Bacteria</taxon>
        <taxon>Bacillati</taxon>
        <taxon>Bacillota</taxon>
        <taxon>Clostridia</taxon>
        <taxon>Eubacteriales</taxon>
        <taxon>Oscillospiraceae</taxon>
        <taxon>Qingrenia</taxon>
    </lineage>
</organism>
<evidence type="ECO:0000259" key="2">
    <source>
        <dbReference type="PROSITE" id="PS50943"/>
    </source>
</evidence>
<evidence type="ECO:0000256" key="1">
    <source>
        <dbReference type="ARBA" id="ARBA00023125"/>
    </source>
</evidence>
<dbReference type="CDD" id="cd00093">
    <property type="entry name" value="HTH_XRE"/>
    <property type="match status" value="1"/>
</dbReference>
<dbReference type="InterPro" id="IPR010982">
    <property type="entry name" value="Lambda_DNA-bd_dom_sf"/>
</dbReference>
<evidence type="ECO:0000313" key="4">
    <source>
        <dbReference type="Proteomes" id="UP000647416"/>
    </source>
</evidence>